<reference evidence="3" key="1">
    <citation type="submission" date="2016-07" db="EMBL/GenBank/DDBJ databases">
        <authorList>
            <person name="Florea S."/>
            <person name="Webb J.S."/>
            <person name="Jaromczyk J."/>
            <person name="Schardl C.L."/>
        </authorList>
    </citation>
    <scope>NUCLEOTIDE SEQUENCE [LARGE SCALE GENOMIC DNA]</scope>
    <source>
        <strain evidence="3">KCTC 42131</strain>
    </source>
</reference>
<keyword evidence="1" id="KW-1133">Transmembrane helix</keyword>
<dbReference type="EMBL" id="MASR01000001">
    <property type="protein sequence ID" value="OFE13091.1"/>
    <property type="molecule type" value="Genomic_DNA"/>
</dbReference>
<keyword evidence="1" id="KW-0472">Membrane</keyword>
<organism evidence="2 3">
    <name type="scientific">Pseudohongiella acticola</name>
    <dbReference type="NCBI Taxonomy" id="1524254"/>
    <lineage>
        <taxon>Bacteria</taxon>
        <taxon>Pseudomonadati</taxon>
        <taxon>Pseudomonadota</taxon>
        <taxon>Gammaproteobacteria</taxon>
        <taxon>Pseudomonadales</taxon>
        <taxon>Pseudohongiellaceae</taxon>
        <taxon>Pseudohongiella</taxon>
    </lineage>
</organism>
<protein>
    <submittedName>
        <fullName evidence="2">Uncharacterized protein</fullName>
    </submittedName>
</protein>
<evidence type="ECO:0000256" key="1">
    <source>
        <dbReference type="SAM" id="Phobius"/>
    </source>
</evidence>
<dbReference type="Proteomes" id="UP000175669">
    <property type="component" value="Unassembled WGS sequence"/>
</dbReference>
<dbReference type="STRING" id="1524254.PHACT_08035"/>
<keyword evidence="3" id="KW-1185">Reference proteome</keyword>
<dbReference type="AlphaFoldDB" id="A0A1E8CKV2"/>
<gene>
    <name evidence="2" type="ORF">PHACT_08035</name>
</gene>
<proteinExistence type="predicted"/>
<feature type="transmembrane region" description="Helical" evidence="1">
    <location>
        <begin position="372"/>
        <end position="392"/>
    </location>
</feature>
<comment type="caution">
    <text evidence="2">The sequence shown here is derived from an EMBL/GenBank/DDBJ whole genome shotgun (WGS) entry which is preliminary data.</text>
</comment>
<sequence length="396" mass="44660">MIVYTFSPICLPVNWQTELVTDAEEKCRTLQDLLAKFPGVDIQPCRWPMGYGSLAHDSLPVFYQAAAEISLPSMMQEDDVLGASLFCYDNCLAVLVVELQTSVDLDNIDDLAISQRIETLATGYLQPLLCFLYEQESRGRLIAPASYKVYADTKTTLCEGRPLWVARMLVQSPSLTADHYQAWLQNVDDASDLFLLGSGNSLLCDYAHLADIQRVMVLSQFHAALMLRTESLLDKTLTQFNGAYFEQTHSQLHDSVDLHQYRNDHIEFISIQYSAAQAGMQGKRRQLLAQFDNAWQVPEQEQRLQQLAQLVQKRLDRLVDASRRAQTRSIQTILTFLGGLSLLALVVDLASLSNDMEHNETVGILDLFTLLSAENVLSVTVLIVVLLTAYFYRNHE</sequence>
<feature type="transmembrane region" description="Helical" evidence="1">
    <location>
        <begin position="333"/>
        <end position="352"/>
    </location>
</feature>
<evidence type="ECO:0000313" key="2">
    <source>
        <dbReference type="EMBL" id="OFE13091.1"/>
    </source>
</evidence>
<accession>A0A1E8CKV2</accession>
<keyword evidence="1" id="KW-0812">Transmembrane</keyword>
<name>A0A1E8CKV2_9GAMM</name>
<evidence type="ECO:0000313" key="3">
    <source>
        <dbReference type="Proteomes" id="UP000175669"/>
    </source>
</evidence>